<proteinExistence type="inferred from homology"/>
<dbReference type="EMBL" id="MQWB01000001">
    <property type="protein sequence ID" value="OZC03889.1"/>
    <property type="molecule type" value="Genomic_DNA"/>
</dbReference>
<dbReference type="PANTHER" id="PTHR12684:SF2">
    <property type="entry name" value="TRNA 2'-PHOSPHOTRANSFERASE 1"/>
    <property type="match status" value="1"/>
</dbReference>
<evidence type="ECO:0000256" key="3">
    <source>
        <dbReference type="ARBA" id="ARBA00023027"/>
    </source>
</evidence>
<dbReference type="Gene3D" id="3.20.170.30">
    <property type="match status" value="1"/>
</dbReference>
<comment type="similarity">
    <text evidence="1 5">Belongs to the KptA/TPT1 family.</text>
</comment>
<dbReference type="Gene3D" id="1.10.10.970">
    <property type="entry name" value="RNA 2'-phosphotransferase, Tpt1/KptA family, N-terminal domain"/>
    <property type="match status" value="1"/>
</dbReference>
<dbReference type="SUPFAM" id="SSF56399">
    <property type="entry name" value="ADP-ribosylation"/>
    <property type="match status" value="1"/>
</dbReference>
<gene>
    <name evidence="5" type="primary">kptA</name>
    <name evidence="6" type="ORF">BSZ36_13375</name>
</gene>
<dbReference type="InterPro" id="IPR002745">
    <property type="entry name" value="Ptrans_KptA/Tpt1"/>
</dbReference>
<dbReference type="InParanoid" id="A0A259U1M2"/>
<sequence length="184" mass="19779">MSDRRLSTFLSLVLRHKPEAAGVTLDSNGWTDIGDLLLGAEAAGVPISPEALQRVVETNDKRRFEISPDGARIRARQGHSVPVDLGLAPAEPPATLYHGTVARALPAIRREGLRPMERHHVHLSPDRETAVRVGSRRGAPVILEVDAASLHARGAAFYLTTNGVWLTEAVPPEAIRFDAASPAA</sequence>
<reference evidence="6 7" key="1">
    <citation type="submission" date="2016-11" db="EMBL/GenBank/DDBJ databases">
        <title>Study of marine rhodopsin-containing bacteria.</title>
        <authorList>
            <person name="Yoshizawa S."/>
            <person name="Kumagai Y."/>
            <person name="Kogure K."/>
        </authorList>
    </citation>
    <scope>NUCLEOTIDE SEQUENCE [LARGE SCALE GENOMIC DNA]</scope>
    <source>
        <strain evidence="6 7">SG-29</strain>
    </source>
</reference>
<name>A0A259U1M2_9BACT</name>
<keyword evidence="2 5" id="KW-0808">Transferase</keyword>
<dbReference type="NCBIfam" id="NF002014">
    <property type="entry name" value="PRK00819.1-4"/>
    <property type="match status" value="1"/>
</dbReference>
<protein>
    <recommendedName>
        <fullName evidence="5">Probable RNA 2'-phosphotransferase</fullName>
        <ecNumber evidence="5">2.7.1.-</ecNumber>
    </recommendedName>
</protein>
<dbReference type="PANTHER" id="PTHR12684">
    <property type="entry name" value="PUTATIVE PHOSPHOTRANSFERASE"/>
    <property type="match status" value="1"/>
</dbReference>
<dbReference type="GO" id="GO:0006388">
    <property type="term" value="P:tRNA splicing, via endonucleolytic cleavage and ligation"/>
    <property type="evidence" value="ECO:0007669"/>
    <property type="project" value="UniProtKB-UniRule"/>
</dbReference>
<dbReference type="RefSeq" id="WP_094549755.1">
    <property type="nucleotide sequence ID" value="NZ_MQWB01000001.1"/>
</dbReference>
<dbReference type="OrthoDB" id="4537997at2"/>
<dbReference type="GO" id="GO:0000215">
    <property type="term" value="F:tRNA 2'-phosphotransferase activity"/>
    <property type="evidence" value="ECO:0007669"/>
    <property type="project" value="TreeGrafter"/>
</dbReference>
<keyword evidence="7" id="KW-1185">Reference proteome</keyword>
<dbReference type="HAMAP" id="MF_00299">
    <property type="entry name" value="KptA"/>
    <property type="match status" value="1"/>
</dbReference>
<evidence type="ECO:0000256" key="2">
    <source>
        <dbReference type="ARBA" id="ARBA00022679"/>
    </source>
</evidence>
<comment type="caution">
    <text evidence="6">The sequence shown here is derived from an EMBL/GenBank/DDBJ whole genome shotgun (WGS) entry which is preliminary data.</text>
</comment>
<dbReference type="GO" id="GO:0003950">
    <property type="term" value="F:NAD+ poly-ADP-ribosyltransferase activity"/>
    <property type="evidence" value="ECO:0007669"/>
    <property type="project" value="InterPro"/>
</dbReference>
<dbReference type="Pfam" id="PF01885">
    <property type="entry name" value="PTS_2-RNA"/>
    <property type="match status" value="1"/>
</dbReference>
<dbReference type="FunCoup" id="A0A259U1M2">
    <property type="interactions" value="169"/>
</dbReference>
<evidence type="ECO:0000256" key="5">
    <source>
        <dbReference type="HAMAP-Rule" id="MF_00299"/>
    </source>
</evidence>
<dbReference type="AlphaFoldDB" id="A0A259U1M2"/>
<dbReference type="InterPro" id="IPR042080">
    <property type="entry name" value="RNA_2'-PTrans_N"/>
</dbReference>
<evidence type="ECO:0000313" key="7">
    <source>
        <dbReference type="Proteomes" id="UP000216446"/>
    </source>
</evidence>
<dbReference type="InterPro" id="IPR022928">
    <property type="entry name" value="RNA_2'-PTrans_KptA"/>
</dbReference>
<dbReference type="EC" id="2.7.1.-" evidence="5"/>
<comment type="function">
    <text evidence="4 5">Removes the 2'-phosphate from RNA via an intermediate in which the phosphate is ADP-ribosylated by NAD followed by a presumed transesterification to release the RNA and generate ADP-ribose 1''-2''-cyclic phosphate (APPR&gt;P). May function as an ADP-ribosylase.</text>
</comment>
<keyword evidence="3 5" id="KW-0520">NAD</keyword>
<dbReference type="InterPro" id="IPR042081">
    <property type="entry name" value="RNA_2'-PTrans_C"/>
</dbReference>
<accession>A0A259U1M2</accession>
<evidence type="ECO:0000256" key="4">
    <source>
        <dbReference type="ARBA" id="ARBA00025212"/>
    </source>
</evidence>
<organism evidence="6 7">
    <name type="scientific">Rubricoccus marinus</name>
    <dbReference type="NCBI Taxonomy" id="716817"/>
    <lineage>
        <taxon>Bacteria</taxon>
        <taxon>Pseudomonadati</taxon>
        <taxon>Rhodothermota</taxon>
        <taxon>Rhodothermia</taxon>
        <taxon>Rhodothermales</taxon>
        <taxon>Rubricoccaceae</taxon>
        <taxon>Rubricoccus</taxon>
    </lineage>
</organism>
<dbReference type="Proteomes" id="UP000216446">
    <property type="component" value="Unassembled WGS sequence"/>
</dbReference>
<evidence type="ECO:0000313" key="6">
    <source>
        <dbReference type="EMBL" id="OZC03889.1"/>
    </source>
</evidence>
<evidence type="ECO:0000256" key="1">
    <source>
        <dbReference type="ARBA" id="ARBA00009836"/>
    </source>
</evidence>